<dbReference type="AlphaFoldDB" id="A0A164ZRR2"/>
<dbReference type="EMBL" id="KV419396">
    <property type="protein sequence ID" value="KZS97995.1"/>
    <property type="molecule type" value="Genomic_DNA"/>
</dbReference>
<protein>
    <recommendedName>
        <fullName evidence="2">BTB domain-containing protein</fullName>
    </recommendedName>
</protein>
<evidence type="ECO:0000313" key="4">
    <source>
        <dbReference type="Proteomes" id="UP000076722"/>
    </source>
</evidence>
<dbReference type="InterPro" id="IPR011333">
    <property type="entry name" value="SKP1/BTB/POZ_sf"/>
</dbReference>
<accession>A0A164ZRR2</accession>
<evidence type="ECO:0000259" key="2">
    <source>
        <dbReference type="PROSITE" id="PS50097"/>
    </source>
</evidence>
<dbReference type="Proteomes" id="UP000076722">
    <property type="component" value="Unassembled WGS sequence"/>
</dbReference>
<name>A0A164ZRR2_9AGAM</name>
<keyword evidence="4" id="KW-1185">Reference proteome</keyword>
<feature type="compositionally biased region" description="Pro residues" evidence="1">
    <location>
        <begin position="1"/>
        <end position="11"/>
    </location>
</feature>
<reference evidence="3 4" key="1">
    <citation type="journal article" date="2016" name="Mol. Biol. Evol.">
        <title>Comparative Genomics of Early-Diverging Mushroom-Forming Fungi Provides Insights into the Origins of Lignocellulose Decay Capabilities.</title>
        <authorList>
            <person name="Nagy L.G."/>
            <person name="Riley R."/>
            <person name="Tritt A."/>
            <person name="Adam C."/>
            <person name="Daum C."/>
            <person name="Floudas D."/>
            <person name="Sun H."/>
            <person name="Yadav J.S."/>
            <person name="Pangilinan J."/>
            <person name="Larsson K.H."/>
            <person name="Matsuura K."/>
            <person name="Barry K."/>
            <person name="Labutti K."/>
            <person name="Kuo R."/>
            <person name="Ohm R.A."/>
            <person name="Bhattacharya S.S."/>
            <person name="Shirouzu T."/>
            <person name="Yoshinaga Y."/>
            <person name="Martin F.M."/>
            <person name="Grigoriev I.V."/>
            <person name="Hibbett D.S."/>
        </authorList>
    </citation>
    <scope>NUCLEOTIDE SEQUENCE [LARGE SCALE GENOMIC DNA]</scope>
    <source>
        <strain evidence="3 4">HHB9708</strain>
    </source>
</reference>
<evidence type="ECO:0000256" key="1">
    <source>
        <dbReference type="SAM" id="MobiDB-lite"/>
    </source>
</evidence>
<dbReference type="OrthoDB" id="3357985at2759"/>
<organism evidence="3 4">
    <name type="scientific">Sistotremastrum niveocremeum HHB9708</name>
    <dbReference type="NCBI Taxonomy" id="1314777"/>
    <lineage>
        <taxon>Eukaryota</taxon>
        <taxon>Fungi</taxon>
        <taxon>Dikarya</taxon>
        <taxon>Basidiomycota</taxon>
        <taxon>Agaricomycotina</taxon>
        <taxon>Agaricomycetes</taxon>
        <taxon>Sistotremastrales</taxon>
        <taxon>Sistotremastraceae</taxon>
        <taxon>Sertulicium</taxon>
        <taxon>Sertulicium niveocremeum</taxon>
    </lineage>
</organism>
<sequence length="324" mass="36089">MPPAAPPPATSPFPEAAAKPGAPQSPAKYISNAFDNPDKDAEFVLVASDNVYFYVHKWPLAKASPVFKDMLSIGDRQAQPVGTALDPLHGLPFVEVTEAAHTLAALLEFVYPVTNPTIKTFELLSNLTDAAHKYDVAVVLKAVQLSLRESRFMDPQPLRVYAIAKRYGFSQVEKDAVRKCYAINPAKVPSLLIPREMEYLSARDLHRLLVYKRARAKGAIDLLAQARLSQVEKCLACKRRGCVWWPYFNSLASDQLREQPLSQALSRSLLNETKAAVMDSLDCHVPMRTSSRCSNFFTDLDQNAGLITYLQTSIDALPWEYSYP</sequence>
<gene>
    <name evidence="3" type="ORF">SISNIDRAFT_449608</name>
</gene>
<dbReference type="Pfam" id="PF00651">
    <property type="entry name" value="BTB"/>
    <property type="match status" value="1"/>
</dbReference>
<proteinExistence type="predicted"/>
<dbReference type="SUPFAM" id="SSF54695">
    <property type="entry name" value="POZ domain"/>
    <property type="match status" value="1"/>
</dbReference>
<evidence type="ECO:0000313" key="3">
    <source>
        <dbReference type="EMBL" id="KZS97995.1"/>
    </source>
</evidence>
<dbReference type="CDD" id="cd18186">
    <property type="entry name" value="BTB_POZ_ZBTB_KLHL-like"/>
    <property type="match status" value="1"/>
</dbReference>
<dbReference type="PROSITE" id="PS50097">
    <property type="entry name" value="BTB"/>
    <property type="match status" value="1"/>
</dbReference>
<feature type="region of interest" description="Disordered" evidence="1">
    <location>
        <begin position="1"/>
        <end position="24"/>
    </location>
</feature>
<dbReference type="InterPro" id="IPR000210">
    <property type="entry name" value="BTB/POZ_dom"/>
</dbReference>
<dbReference type="Gene3D" id="3.30.710.10">
    <property type="entry name" value="Potassium Channel Kv1.1, Chain A"/>
    <property type="match status" value="1"/>
</dbReference>
<dbReference type="SMART" id="SM00225">
    <property type="entry name" value="BTB"/>
    <property type="match status" value="1"/>
</dbReference>
<feature type="domain" description="BTB" evidence="2">
    <location>
        <begin position="41"/>
        <end position="111"/>
    </location>
</feature>